<keyword evidence="2" id="KW-1185">Reference proteome</keyword>
<accession>A0ABR9ICS8</accession>
<dbReference type="EMBL" id="JADBEG010000001">
    <property type="protein sequence ID" value="MBE1500986.1"/>
    <property type="molecule type" value="Genomic_DNA"/>
</dbReference>
<comment type="caution">
    <text evidence="1">The sequence shown here is derived from an EMBL/GenBank/DDBJ whole genome shotgun (WGS) entry which is preliminary data.</text>
</comment>
<evidence type="ECO:0000313" key="1">
    <source>
        <dbReference type="EMBL" id="MBE1500986.1"/>
    </source>
</evidence>
<reference evidence="1 2" key="1">
    <citation type="submission" date="2020-10" db="EMBL/GenBank/DDBJ databases">
        <title>Sequencing the genomes of 1000 actinobacteria strains.</title>
        <authorList>
            <person name="Klenk H.-P."/>
        </authorList>
    </citation>
    <scope>NUCLEOTIDE SEQUENCE [LARGE SCALE GENOMIC DNA]</scope>
    <source>
        <strain evidence="1 2">DSM 44653</strain>
    </source>
</reference>
<organism evidence="1 2">
    <name type="scientific">Amycolatopsis lexingtonensis</name>
    <dbReference type="NCBI Taxonomy" id="218822"/>
    <lineage>
        <taxon>Bacteria</taxon>
        <taxon>Bacillati</taxon>
        <taxon>Actinomycetota</taxon>
        <taxon>Actinomycetes</taxon>
        <taxon>Pseudonocardiales</taxon>
        <taxon>Pseudonocardiaceae</taxon>
        <taxon>Amycolatopsis</taxon>
    </lineage>
</organism>
<dbReference type="RefSeq" id="WP_192782799.1">
    <property type="nucleotide sequence ID" value="NZ_JADBEG010000001.1"/>
</dbReference>
<evidence type="ECO:0000313" key="2">
    <source>
        <dbReference type="Proteomes" id="UP000631670"/>
    </source>
</evidence>
<protein>
    <submittedName>
        <fullName evidence="1">Uncharacterized protein</fullName>
    </submittedName>
</protein>
<proteinExistence type="predicted"/>
<gene>
    <name evidence="1" type="ORF">H4696_008086</name>
</gene>
<name>A0ABR9ICS8_9PSEU</name>
<dbReference type="Proteomes" id="UP000631670">
    <property type="component" value="Unassembled WGS sequence"/>
</dbReference>
<sequence length="53" mass="5494">MITGRAAFWASLVLRTGCRVPIGAGRILRDGMTAQRAAALGPEPVWTSGLVAA</sequence>